<reference evidence="6" key="1">
    <citation type="submission" date="2020-02" db="EMBL/GenBank/DDBJ databases">
        <title>Streptomyces sp. ASO4wet.</title>
        <authorList>
            <person name="Risdian C."/>
            <person name="Landwehr W."/>
            <person name="Schupp P."/>
            <person name="Wink J."/>
        </authorList>
    </citation>
    <scope>NUCLEOTIDE SEQUENCE [LARGE SCALE GENOMIC DNA]</scope>
    <source>
        <strain evidence="6">ASO4wet</strain>
    </source>
</reference>
<dbReference type="AlphaFoldDB" id="A0A7T1T4U9"/>
<keyword evidence="6" id="KW-1185">Reference proteome</keyword>
<dbReference type="InterPro" id="IPR014721">
    <property type="entry name" value="Ribsml_uS5_D2-typ_fold_subgr"/>
</dbReference>
<feature type="transmembrane region" description="Helical" evidence="3">
    <location>
        <begin position="163"/>
        <end position="184"/>
    </location>
</feature>
<evidence type="ECO:0000256" key="1">
    <source>
        <dbReference type="ARBA" id="ARBA00022777"/>
    </source>
</evidence>
<feature type="region of interest" description="Disordered" evidence="2">
    <location>
        <begin position="1"/>
        <end position="46"/>
    </location>
</feature>
<dbReference type="KEGG" id="sbat:G4Z16_08385"/>
<evidence type="ECO:0000256" key="2">
    <source>
        <dbReference type="SAM" id="MobiDB-lite"/>
    </source>
</evidence>
<dbReference type="EMBL" id="CP048882">
    <property type="protein sequence ID" value="QPP06412.1"/>
    <property type="molecule type" value="Genomic_DNA"/>
</dbReference>
<feature type="domain" description="GHMP kinase N-terminal" evidence="4">
    <location>
        <begin position="57"/>
        <end position="123"/>
    </location>
</feature>
<accession>A0A7T1T4U9</accession>
<feature type="transmembrane region" description="Helical" evidence="3">
    <location>
        <begin position="130"/>
        <end position="151"/>
    </location>
</feature>
<keyword evidence="3" id="KW-1133">Transmembrane helix</keyword>
<evidence type="ECO:0000256" key="3">
    <source>
        <dbReference type="SAM" id="Phobius"/>
    </source>
</evidence>
<proteinExistence type="predicted"/>
<keyword evidence="3" id="KW-0812">Transmembrane</keyword>
<dbReference type="GO" id="GO:0016301">
    <property type="term" value="F:kinase activity"/>
    <property type="evidence" value="ECO:0007669"/>
    <property type="project" value="UniProtKB-KW"/>
</dbReference>
<dbReference type="GO" id="GO:0005524">
    <property type="term" value="F:ATP binding"/>
    <property type="evidence" value="ECO:0007669"/>
    <property type="project" value="InterPro"/>
</dbReference>
<dbReference type="Proteomes" id="UP000595046">
    <property type="component" value="Chromosome"/>
</dbReference>
<feature type="compositionally biased region" description="Basic and acidic residues" evidence="2">
    <location>
        <begin position="1"/>
        <end position="40"/>
    </location>
</feature>
<evidence type="ECO:0000313" key="6">
    <source>
        <dbReference type="Proteomes" id="UP000595046"/>
    </source>
</evidence>
<keyword evidence="1" id="KW-0418">Kinase</keyword>
<keyword evidence="3" id="KW-0472">Membrane</keyword>
<dbReference type="SUPFAM" id="SSF54211">
    <property type="entry name" value="Ribosomal protein S5 domain 2-like"/>
    <property type="match status" value="1"/>
</dbReference>
<name>A0A7T1T4U9_9ACTN</name>
<dbReference type="InterPro" id="IPR006204">
    <property type="entry name" value="GHMP_kinase_N_dom"/>
</dbReference>
<organism evidence="5 6">
    <name type="scientific">Streptomyces bathyalis</name>
    <dbReference type="NCBI Taxonomy" id="2710756"/>
    <lineage>
        <taxon>Bacteria</taxon>
        <taxon>Bacillati</taxon>
        <taxon>Actinomycetota</taxon>
        <taxon>Actinomycetes</taxon>
        <taxon>Kitasatosporales</taxon>
        <taxon>Streptomycetaceae</taxon>
        <taxon>Streptomyces</taxon>
    </lineage>
</organism>
<dbReference type="Gene3D" id="3.30.230.10">
    <property type="match status" value="1"/>
</dbReference>
<evidence type="ECO:0000259" key="4">
    <source>
        <dbReference type="Pfam" id="PF00288"/>
    </source>
</evidence>
<dbReference type="Pfam" id="PF00288">
    <property type="entry name" value="GHMP_kinases_N"/>
    <property type="match status" value="1"/>
</dbReference>
<protein>
    <recommendedName>
        <fullName evidence="4">GHMP kinase N-terminal domain-containing protein</fullName>
    </recommendedName>
</protein>
<keyword evidence="1" id="KW-0808">Transferase</keyword>
<dbReference type="InterPro" id="IPR020568">
    <property type="entry name" value="Ribosomal_Su5_D2-typ_SF"/>
</dbReference>
<sequence>MATETKTEKTAAKQAETDNDKKTAGKAEETAVSEDTRAEVLQDDGSADEVHVEETVLVNEAPRGGLGAGAGAVVSAAFGLASITGTSLSEMLRDRKQLIGQIESSAQGQQGGGGADQITALYGAPWHATALLNGIFAVIAVLVGGVLLGLVAKRAETASWVKAVALGGVILGVIGLVVAGGMYLDLFAPAPEMPAAPPTPPAQ</sequence>
<evidence type="ECO:0000313" key="5">
    <source>
        <dbReference type="EMBL" id="QPP06412.1"/>
    </source>
</evidence>
<gene>
    <name evidence="5" type="ORF">G4Z16_08385</name>
</gene>
<dbReference type="RefSeq" id="WP_197350192.1">
    <property type="nucleotide sequence ID" value="NZ_CP048882.1"/>
</dbReference>